<protein>
    <submittedName>
        <fullName evidence="3">SERPIN domain-containing protein</fullName>
    </submittedName>
</protein>
<dbReference type="InterPro" id="IPR026015">
    <property type="entry name" value="ATP_synth_OSCP/delta_N_sf"/>
</dbReference>
<dbReference type="AlphaFoldDB" id="A0A183DQU6"/>
<accession>A0A183DQU6</accession>
<dbReference type="EMBL" id="UYRT01078334">
    <property type="protein sequence ID" value="VDN18318.1"/>
    <property type="molecule type" value="Genomic_DNA"/>
</dbReference>
<reference evidence="1 2" key="2">
    <citation type="submission" date="2018-11" db="EMBL/GenBank/DDBJ databases">
        <authorList>
            <consortium name="Pathogen Informatics"/>
        </authorList>
    </citation>
    <scope>NUCLEOTIDE SEQUENCE [LARGE SCALE GENOMIC DNA]</scope>
</reference>
<dbReference type="Proteomes" id="UP000271098">
    <property type="component" value="Unassembled WGS sequence"/>
</dbReference>
<proteinExistence type="predicted"/>
<evidence type="ECO:0000313" key="3">
    <source>
        <dbReference type="WBParaSite" id="GPUH_0001110001-mRNA-1"/>
    </source>
</evidence>
<dbReference type="OrthoDB" id="1262810at2759"/>
<evidence type="ECO:0000313" key="1">
    <source>
        <dbReference type="EMBL" id="VDN18318.1"/>
    </source>
</evidence>
<sequence>MKSLQNVYNTSLKFKEFVLNPTLTPLIKVNTVKDIAKSLSISKGTLNFLGLF</sequence>
<keyword evidence="2" id="KW-1185">Reference proteome</keyword>
<evidence type="ECO:0000313" key="2">
    <source>
        <dbReference type="Proteomes" id="UP000271098"/>
    </source>
</evidence>
<reference evidence="3" key="1">
    <citation type="submission" date="2016-06" db="UniProtKB">
        <authorList>
            <consortium name="WormBaseParasite"/>
        </authorList>
    </citation>
    <scope>IDENTIFICATION</scope>
</reference>
<dbReference type="Gene3D" id="1.10.520.20">
    <property type="entry name" value="N-terminal domain of the delta subunit of the F1F0-ATP synthase"/>
    <property type="match status" value="1"/>
</dbReference>
<gene>
    <name evidence="1" type="ORF">GPUH_LOCUS11087</name>
</gene>
<name>A0A183DQU6_9BILA</name>
<organism evidence="3">
    <name type="scientific">Gongylonema pulchrum</name>
    <dbReference type="NCBI Taxonomy" id="637853"/>
    <lineage>
        <taxon>Eukaryota</taxon>
        <taxon>Metazoa</taxon>
        <taxon>Ecdysozoa</taxon>
        <taxon>Nematoda</taxon>
        <taxon>Chromadorea</taxon>
        <taxon>Rhabditida</taxon>
        <taxon>Spirurina</taxon>
        <taxon>Spiruromorpha</taxon>
        <taxon>Spiruroidea</taxon>
        <taxon>Gongylonematidae</taxon>
        <taxon>Gongylonema</taxon>
    </lineage>
</organism>
<dbReference type="WBParaSite" id="GPUH_0001110001-mRNA-1">
    <property type="protein sequence ID" value="GPUH_0001110001-mRNA-1"/>
    <property type="gene ID" value="GPUH_0001110001"/>
</dbReference>